<evidence type="ECO:0000256" key="1">
    <source>
        <dbReference type="ARBA" id="ARBA00004651"/>
    </source>
</evidence>
<organism evidence="11 12">
    <name type="scientific">Psittacicella melopsittaci</name>
    <dbReference type="NCBI Taxonomy" id="2028576"/>
    <lineage>
        <taxon>Bacteria</taxon>
        <taxon>Pseudomonadati</taxon>
        <taxon>Pseudomonadota</taxon>
        <taxon>Gammaproteobacteria</taxon>
        <taxon>Pasteurellales</taxon>
        <taxon>Psittacicellaceae</taxon>
        <taxon>Psittacicella</taxon>
    </lineage>
</organism>
<dbReference type="Pfam" id="PF00893">
    <property type="entry name" value="Multi_Drug_Res"/>
    <property type="match status" value="1"/>
</dbReference>
<evidence type="ECO:0000256" key="7">
    <source>
        <dbReference type="ARBA" id="ARBA00038151"/>
    </source>
</evidence>
<dbReference type="PANTHER" id="PTHR30561:SF0">
    <property type="entry name" value="GUANIDINIUM EXPORTER"/>
    <property type="match status" value="1"/>
</dbReference>
<keyword evidence="6 10" id="KW-0472">Membrane</keyword>
<comment type="subcellular location">
    <subcellularLocation>
        <location evidence="1 9">Cell membrane</location>
        <topology evidence="1 9">Multi-pass membrane protein</topology>
    </subcellularLocation>
</comment>
<dbReference type="InterPro" id="IPR037185">
    <property type="entry name" value="EmrE-like"/>
</dbReference>
<keyword evidence="12" id="KW-1185">Reference proteome</keyword>
<name>A0A3A1Y7L4_9GAMM</name>
<dbReference type="InterPro" id="IPR045324">
    <property type="entry name" value="Small_multidrug_res"/>
</dbReference>
<dbReference type="InterPro" id="IPR000390">
    <property type="entry name" value="Small_drug/metabolite_transptr"/>
</dbReference>
<dbReference type="Proteomes" id="UP000266258">
    <property type="component" value="Unassembled WGS sequence"/>
</dbReference>
<evidence type="ECO:0000256" key="5">
    <source>
        <dbReference type="ARBA" id="ARBA00022989"/>
    </source>
</evidence>
<evidence type="ECO:0000256" key="3">
    <source>
        <dbReference type="ARBA" id="ARBA00022475"/>
    </source>
</evidence>
<gene>
    <name evidence="11" type="ORF">CJP74_00090</name>
</gene>
<dbReference type="EMBL" id="NRJH01000001">
    <property type="protein sequence ID" value="RIY34222.1"/>
    <property type="molecule type" value="Genomic_DNA"/>
</dbReference>
<keyword evidence="5 10" id="KW-1133">Transmembrane helix</keyword>
<dbReference type="Gene3D" id="1.10.3730.20">
    <property type="match status" value="1"/>
</dbReference>
<sequence length="107" mass="11274">MVAWLFLIAAGICEIGWPVGFKLAQAAEHRLLGILMATICIGLSGFCLFMAQKSIPMGTAYAVWTGIGAAGTFVLGVIAFREPSTFLSWLGVAMIIGGVIVLKIANK</sequence>
<evidence type="ECO:0000313" key="11">
    <source>
        <dbReference type="EMBL" id="RIY34222.1"/>
    </source>
</evidence>
<keyword evidence="2" id="KW-0813">Transport</keyword>
<dbReference type="GO" id="GO:0022857">
    <property type="term" value="F:transmembrane transporter activity"/>
    <property type="evidence" value="ECO:0007669"/>
    <property type="project" value="InterPro"/>
</dbReference>
<dbReference type="GO" id="GO:0005886">
    <property type="term" value="C:plasma membrane"/>
    <property type="evidence" value="ECO:0007669"/>
    <property type="project" value="UniProtKB-SubCell"/>
</dbReference>
<evidence type="ECO:0000256" key="10">
    <source>
        <dbReference type="SAM" id="Phobius"/>
    </source>
</evidence>
<feature type="transmembrane region" description="Helical" evidence="10">
    <location>
        <begin position="86"/>
        <end position="105"/>
    </location>
</feature>
<dbReference type="AlphaFoldDB" id="A0A3A1Y7L4"/>
<dbReference type="SUPFAM" id="SSF103481">
    <property type="entry name" value="Multidrug resistance efflux transporter EmrE"/>
    <property type="match status" value="1"/>
</dbReference>
<keyword evidence="4 9" id="KW-0812">Transmembrane</keyword>
<evidence type="ECO:0000256" key="4">
    <source>
        <dbReference type="ARBA" id="ARBA00022692"/>
    </source>
</evidence>
<evidence type="ECO:0000256" key="2">
    <source>
        <dbReference type="ARBA" id="ARBA00022448"/>
    </source>
</evidence>
<dbReference type="PANTHER" id="PTHR30561">
    <property type="entry name" value="SMR FAMILY PROTON-DEPENDENT DRUG EFFLUX TRANSPORTER SUGE"/>
    <property type="match status" value="1"/>
</dbReference>
<feature type="transmembrane region" description="Helical" evidence="10">
    <location>
        <begin position="31"/>
        <end position="49"/>
    </location>
</feature>
<keyword evidence="3" id="KW-1003">Cell membrane</keyword>
<protein>
    <recommendedName>
        <fullName evidence="8">Guanidinium exporter</fullName>
    </recommendedName>
</protein>
<evidence type="ECO:0000256" key="6">
    <source>
        <dbReference type="ARBA" id="ARBA00023136"/>
    </source>
</evidence>
<reference evidence="11 12" key="1">
    <citation type="submission" date="2017-08" db="EMBL/GenBank/DDBJ databases">
        <title>Reclassification of Bisgaard taxon 37 and 44.</title>
        <authorList>
            <person name="Christensen H."/>
        </authorList>
    </citation>
    <scope>NUCLEOTIDE SEQUENCE [LARGE SCALE GENOMIC DNA]</scope>
    <source>
        <strain evidence="11 12">B96_4</strain>
    </source>
</reference>
<comment type="caution">
    <text evidence="11">The sequence shown here is derived from an EMBL/GenBank/DDBJ whole genome shotgun (WGS) entry which is preliminary data.</text>
</comment>
<evidence type="ECO:0000256" key="9">
    <source>
        <dbReference type="RuleBase" id="RU003942"/>
    </source>
</evidence>
<accession>A0A3A1Y7L4</accession>
<comment type="similarity">
    <text evidence="7">Belongs to the drug/metabolite transporter (DMT) superfamily. Small multidrug resistance (SMR) (TC 2.A.7.1) family. Gdx/SugE subfamily.</text>
</comment>
<evidence type="ECO:0000313" key="12">
    <source>
        <dbReference type="Proteomes" id="UP000266258"/>
    </source>
</evidence>
<dbReference type="OrthoDB" id="9808638at2"/>
<proteinExistence type="inferred from homology"/>
<dbReference type="RefSeq" id="WP_119496241.1">
    <property type="nucleotide sequence ID" value="NZ_NRJH01000001.1"/>
</dbReference>
<feature type="transmembrane region" description="Helical" evidence="10">
    <location>
        <begin position="61"/>
        <end position="80"/>
    </location>
</feature>
<evidence type="ECO:0000256" key="8">
    <source>
        <dbReference type="ARBA" id="ARBA00039168"/>
    </source>
</evidence>